<sequence length="90" mass="9365">RASARGRRERKVAGRRQWLAPEFPGAPGPPRAPPRARPALRPPSPRGPAPRARSGRGANPQLGPGARPVGTSEGPGGRRAVEERLAAAAT</sequence>
<feature type="non-terminal residue" evidence="2">
    <location>
        <position position="90"/>
    </location>
</feature>
<comment type="caution">
    <text evidence="2">The sequence shown here is derived from an EMBL/GenBank/DDBJ whole genome shotgun (WGS) entry which is preliminary data.</text>
</comment>
<name>A0ABQ9U2J9_SAGOE</name>
<accession>A0ABQ9U2J9</accession>
<feature type="compositionally biased region" description="Basic residues" evidence="1">
    <location>
        <begin position="1"/>
        <end position="14"/>
    </location>
</feature>
<feature type="compositionally biased region" description="Pro residues" evidence="1">
    <location>
        <begin position="24"/>
        <end position="48"/>
    </location>
</feature>
<evidence type="ECO:0000313" key="2">
    <source>
        <dbReference type="EMBL" id="KAK2091288.1"/>
    </source>
</evidence>
<proteinExistence type="predicted"/>
<gene>
    <name evidence="2" type="ORF">P7K49_030572</name>
</gene>
<feature type="region of interest" description="Disordered" evidence="1">
    <location>
        <begin position="1"/>
        <end position="90"/>
    </location>
</feature>
<reference evidence="2 3" key="1">
    <citation type="submission" date="2023-05" db="EMBL/GenBank/DDBJ databases">
        <title>B98-5 Cell Line De Novo Hybrid Assembly: An Optical Mapping Approach.</title>
        <authorList>
            <person name="Kananen K."/>
            <person name="Auerbach J.A."/>
            <person name="Kautto E."/>
            <person name="Blachly J.S."/>
        </authorList>
    </citation>
    <scope>NUCLEOTIDE SEQUENCE [LARGE SCALE GENOMIC DNA]</scope>
    <source>
        <strain evidence="2">B95-8</strain>
        <tissue evidence="2">Cell line</tissue>
    </source>
</reference>
<organism evidence="2 3">
    <name type="scientific">Saguinus oedipus</name>
    <name type="common">Cotton-top tamarin</name>
    <name type="synonym">Oedipomidas oedipus</name>
    <dbReference type="NCBI Taxonomy" id="9490"/>
    <lineage>
        <taxon>Eukaryota</taxon>
        <taxon>Metazoa</taxon>
        <taxon>Chordata</taxon>
        <taxon>Craniata</taxon>
        <taxon>Vertebrata</taxon>
        <taxon>Euteleostomi</taxon>
        <taxon>Mammalia</taxon>
        <taxon>Eutheria</taxon>
        <taxon>Euarchontoglires</taxon>
        <taxon>Primates</taxon>
        <taxon>Haplorrhini</taxon>
        <taxon>Platyrrhini</taxon>
        <taxon>Cebidae</taxon>
        <taxon>Callitrichinae</taxon>
        <taxon>Saguinus</taxon>
    </lineage>
</organism>
<evidence type="ECO:0000313" key="3">
    <source>
        <dbReference type="Proteomes" id="UP001266305"/>
    </source>
</evidence>
<protein>
    <submittedName>
        <fullName evidence="2">Uncharacterized protein</fullName>
    </submittedName>
</protein>
<evidence type="ECO:0000256" key="1">
    <source>
        <dbReference type="SAM" id="MobiDB-lite"/>
    </source>
</evidence>
<dbReference type="EMBL" id="JASSZA010000016">
    <property type="protein sequence ID" value="KAK2091288.1"/>
    <property type="molecule type" value="Genomic_DNA"/>
</dbReference>
<feature type="compositionally biased region" description="Low complexity" evidence="1">
    <location>
        <begin position="49"/>
        <end position="58"/>
    </location>
</feature>
<feature type="non-terminal residue" evidence="2">
    <location>
        <position position="1"/>
    </location>
</feature>
<dbReference type="Proteomes" id="UP001266305">
    <property type="component" value="Unassembled WGS sequence"/>
</dbReference>
<keyword evidence="3" id="KW-1185">Reference proteome</keyword>
<feature type="compositionally biased region" description="Basic and acidic residues" evidence="1">
    <location>
        <begin position="79"/>
        <end position="90"/>
    </location>
</feature>